<organism evidence="1">
    <name type="scientific">uncultured Pleomorphomonas sp</name>
    <dbReference type="NCBI Taxonomy" id="442121"/>
    <lineage>
        <taxon>Bacteria</taxon>
        <taxon>Pseudomonadati</taxon>
        <taxon>Pseudomonadota</taxon>
        <taxon>Alphaproteobacteria</taxon>
        <taxon>Hyphomicrobiales</taxon>
        <taxon>Pleomorphomonadaceae</taxon>
        <taxon>Pleomorphomonas</taxon>
        <taxon>environmental samples</taxon>
    </lineage>
</organism>
<dbReference type="PANTHER" id="PTHR43737">
    <property type="entry name" value="BLL7424 PROTEIN"/>
    <property type="match status" value="1"/>
</dbReference>
<dbReference type="InterPro" id="IPR017850">
    <property type="entry name" value="Alkaline_phosphatase_core_sf"/>
</dbReference>
<dbReference type="AlphaFoldDB" id="A0A212LHE0"/>
<protein>
    <recommendedName>
        <fullName evidence="2">DUF1501 domain-containing protein</fullName>
    </recommendedName>
</protein>
<dbReference type="InterPro" id="IPR006311">
    <property type="entry name" value="TAT_signal"/>
</dbReference>
<dbReference type="PROSITE" id="PS51318">
    <property type="entry name" value="TAT"/>
    <property type="match status" value="1"/>
</dbReference>
<reference evidence="1" key="1">
    <citation type="submission" date="2016-08" db="EMBL/GenBank/DDBJ databases">
        <authorList>
            <person name="Seilhamer J.J."/>
        </authorList>
    </citation>
    <scope>NUCLEOTIDE SEQUENCE</scope>
    <source>
        <strain evidence="1">86</strain>
    </source>
</reference>
<dbReference type="SUPFAM" id="SSF53649">
    <property type="entry name" value="Alkaline phosphatase-like"/>
    <property type="match status" value="1"/>
</dbReference>
<evidence type="ECO:0008006" key="2">
    <source>
        <dbReference type="Google" id="ProtNLM"/>
    </source>
</evidence>
<dbReference type="EMBL" id="FMJD01000008">
    <property type="protein sequence ID" value="SCM76976.1"/>
    <property type="molecule type" value="Genomic_DNA"/>
</dbReference>
<gene>
    <name evidence="1" type="ORF">KL86PLE_40781</name>
</gene>
<dbReference type="Pfam" id="PF07394">
    <property type="entry name" value="DUF1501"/>
    <property type="match status" value="1"/>
</dbReference>
<name>A0A212LHE0_9HYPH</name>
<evidence type="ECO:0000313" key="1">
    <source>
        <dbReference type="EMBL" id="SCM76976.1"/>
    </source>
</evidence>
<sequence length="382" mass="40968">MMDRRNFLRGAALGAGALMISPRMVFAHVETDRRFVFVIQRGAADGLDTVIPYGDPALAGLRGSLAIDPGDMHKLDGMFALHPSLDRLAGFYKQKQSLFVQAVASPYRERSHFDGQNVLESGGSSPYQLRDGWLNRLSTLLPKTRDEAIALAPTIPLALRGAAPVNSYAPSNLPEAPDDLLTRVSALYDADPELHTLWNRAMENRGLAEAVGARQDSATVGKTAAMFLGRENGPRIAMIETAGWDTHDAQKQRLTTQLRGLDQLIGALRDGLGDVWSNTTVLVATEFGRTAAVNGTDGTDHGTASAAMLAGGAIDGGRVIADWPGLSSRQLYENRDLAPTLDLDALIAVVAAESLGLDPEKTMRTLFPGRPFNRKLTGLASA</sequence>
<dbReference type="RefSeq" id="WP_288196990.1">
    <property type="nucleotide sequence ID" value="NZ_LT608334.1"/>
</dbReference>
<proteinExistence type="predicted"/>
<dbReference type="PANTHER" id="PTHR43737:SF1">
    <property type="entry name" value="DUF1501 DOMAIN-CONTAINING PROTEIN"/>
    <property type="match status" value="1"/>
</dbReference>
<accession>A0A212LHE0</accession>
<dbReference type="InterPro" id="IPR010869">
    <property type="entry name" value="DUF1501"/>
</dbReference>